<feature type="region of interest" description="Disordered" evidence="1">
    <location>
        <begin position="134"/>
        <end position="311"/>
    </location>
</feature>
<keyword evidence="3" id="KW-1185">Reference proteome</keyword>
<feature type="region of interest" description="Disordered" evidence="1">
    <location>
        <begin position="1"/>
        <end position="112"/>
    </location>
</feature>
<dbReference type="Proteomes" id="UP000266841">
    <property type="component" value="Unassembled WGS sequence"/>
</dbReference>
<accession>K0TR73</accession>
<comment type="caution">
    <text evidence="2">The sequence shown here is derived from an EMBL/GenBank/DDBJ whole genome shotgun (WGS) entry which is preliminary data.</text>
</comment>
<evidence type="ECO:0000256" key="1">
    <source>
        <dbReference type="SAM" id="MobiDB-lite"/>
    </source>
</evidence>
<evidence type="ECO:0000313" key="2">
    <source>
        <dbReference type="EMBL" id="EJK77297.1"/>
    </source>
</evidence>
<organism evidence="2 3">
    <name type="scientific">Thalassiosira oceanica</name>
    <name type="common">Marine diatom</name>
    <dbReference type="NCBI Taxonomy" id="159749"/>
    <lineage>
        <taxon>Eukaryota</taxon>
        <taxon>Sar</taxon>
        <taxon>Stramenopiles</taxon>
        <taxon>Ochrophyta</taxon>
        <taxon>Bacillariophyta</taxon>
        <taxon>Coscinodiscophyceae</taxon>
        <taxon>Thalassiosirophycidae</taxon>
        <taxon>Thalassiosirales</taxon>
        <taxon>Thalassiosiraceae</taxon>
        <taxon>Thalassiosira</taxon>
    </lineage>
</organism>
<feature type="compositionally biased region" description="Basic and acidic residues" evidence="1">
    <location>
        <begin position="142"/>
        <end position="154"/>
    </location>
</feature>
<feature type="compositionally biased region" description="Basic and acidic residues" evidence="1">
    <location>
        <begin position="1"/>
        <end position="24"/>
    </location>
</feature>
<evidence type="ECO:0000313" key="3">
    <source>
        <dbReference type="Proteomes" id="UP000266841"/>
    </source>
</evidence>
<feature type="compositionally biased region" description="Basic and acidic residues" evidence="1">
    <location>
        <begin position="214"/>
        <end position="228"/>
    </location>
</feature>
<dbReference type="AlphaFoldDB" id="K0TR73"/>
<proteinExistence type="predicted"/>
<feature type="compositionally biased region" description="Basic and acidic residues" evidence="1">
    <location>
        <begin position="86"/>
        <end position="104"/>
    </location>
</feature>
<feature type="compositionally biased region" description="Acidic residues" evidence="1">
    <location>
        <begin position="161"/>
        <end position="170"/>
    </location>
</feature>
<feature type="non-terminal residue" evidence="2">
    <location>
        <position position="1"/>
    </location>
</feature>
<protein>
    <submittedName>
        <fullName evidence="2">Uncharacterized protein</fullName>
    </submittedName>
</protein>
<reference evidence="2 3" key="1">
    <citation type="journal article" date="2012" name="Genome Biol.">
        <title>Genome and low-iron response of an oceanic diatom adapted to chronic iron limitation.</title>
        <authorList>
            <person name="Lommer M."/>
            <person name="Specht M."/>
            <person name="Roy A.S."/>
            <person name="Kraemer L."/>
            <person name="Andreson R."/>
            <person name="Gutowska M.A."/>
            <person name="Wolf J."/>
            <person name="Bergner S.V."/>
            <person name="Schilhabel M.B."/>
            <person name="Klostermeier U.C."/>
            <person name="Beiko R.G."/>
            <person name="Rosenstiel P."/>
            <person name="Hippler M."/>
            <person name="Laroche J."/>
        </authorList>
    </citation>
    <scope>NUCLEOTIDE SEQUENCE [LARGE SCALE GENOMIC DNA]</scope>
    <source>
        <strain evidence="2 3">CCMP1005</strain>
    </source>
</reference>
<feature type="compositionally biased region" description="Polar residues" evidence="1">
    <location>
        <begin position="187"/>
        <end position="205"/>
    </location>
</feature>
<sequence>LKRGRHEAGGIETRMDDGEEDGRSNELSIADNEAPPAAAEARPVGGEDRMPPHEPLPEADASQKMVALLAVKTLDGTAMEADGGTEESRPREETAGGSKGRETALLDADAAIEEAGSPKKFAALLADQTVSEVAQGKMAQGTRDRTNPRTEDGLKVVSEGFGDDPGPDLEAELKQPAKLDNGPPLPTNNENNKTPDSSKEQNASGGSKPVRGAAWEREQSARDGKETRPTAPAKTAGPRTLHGRGSPIRRLINKANGRRPPSKGDTAPATHAQPSSGTAAASANQGTSGRGKKRRSKSQVVSKKTSKILRR</sequence>
<name>K0TR73_THAOC</name>
<feature type="compositionally biased region" description="Polar residues" evidence="1">
    <location>
        <begin position="272"/>
        <end position="284"/>
    </location>
</feature>
<feature type="compositionally biased region" description="Basic and acidic residues" evidence="1">
    <location>
        <begin position="45"/>
        <end position="56"/>
    </location>
</feature>
<dbReference type="EMBL" id="AGNL01001055">
    <property type="protein sequence ID" value="EJK77297.1"/>
    <property type="molecule type" value="Genomic_DNA"/>
</dbReference>
<gene>
    <name evidence="2" type="ORF">THAOC_00880</name>
</gene>